<dbReference type="PANTHER" id="PTHR23501:SF84">
    <property type="entry name" value="VACUOLAR MEMBRANE AMINO ACID UPTAKE TRANSPORTER FNX2"/>
    <property type="match status" value="1"/>
</dbReference>
<keyword evidence="4 8" id="KW-0812">Transmembrane</keyword>
<reference evidence="10" key="1">
    <citation type="submission" date="2023-06" db="EMBL/GenBank/DDBJ databases">
        <title>Genome-scale phylogeny and comparative genomics of the fungal order Sordariales.</title>
        <authorList>
            <consortium name="Lawrence Berkeley National Laboratory"/>
            <person name="Hensen N."/>
            <person name="Bonometti L."/>
            <person name="Westerberg I."/>
            <person name="Brannstrom I.O."/>
            <person name="Guillou S."/>
            <person name="Cros-Aarteil S."/>
            <person name="Calhoun S."/>
            <person name="Haridas S."/>
            <person name="Kuo A."/>
            <person name="Mondo S."/>
            <person name="Pangilinan J."/>
            <person name="Riley R."/>
            <person name="Labutti K."/>
            <person name="Andreopoulos B."/>
            <person name="Lipzen A."/>
            <person name="Chen C."/>
            <person name="Yanf M."/>
            <person name="Daum C."/>
            <person name="Ng V."/>
            <person name="Clum A."/>
            <person name="Steindorff A."/>
            <person name="Ohm R."/>
            <person name="Martin F."/>
            <person name="Silar P."/>
            <person name="Natvig D."/>
            <person name="Lalanne C."/>
            <person name="Gautier V."/>
            <person name="Ament-Velasquez S.L."/>
            <person name="Kruys A."/>
            <person name="Hutchinson M.I."/>
            <person name="Powell A.J."/>
            <person name="Barry K."/>
            <person name="Miller A.N."/>
            <person name="Grigoriev I.V."/>
            <person name="Debuchy R."/>
            <person name="Gladieux P."/>
            <person name="Thoren M.H."/>
            <person name="Johannesson H."/>
        </authorList>
    </citation>
    <scope>NUCLEOTIDE SEQUENCE</scope>
    <source>
        <strain evidence="10">8032-3</strain>
    </source>
</reference>
<evidence type="ECO:0000256" key="4">
    <source>
        <dbReference type="ARBA" id="ARBA00022692"/>
    </source>
</evidence>
<dbReference type="GO" id="GO:0000329">
    <property type="term" value="C:fungal-type vacuole membrane"/>
    <property type="evidence" value="ECO:0007669"/>
    <property type="project" value="TreeGrafter"/>
</dbReference>
<feature type="region of interest" description="Disordered" evidence="7">
    <location>
        <begin position="1"/>
        <end position="57"/>
    </location>
</feature>
<feature type="compositionally biased region" description="Polar residues" evidence="7">
    <location>
        <begin position="10"/>
        <end position="19"/>
    </location>
</feature>
<dbReference type="EMBL" id="MU839014">
    <property type="protein sequence ID" value="KAK1765681.1"/>
    <property type="molecule type" value="Genomic_DNA"/>
</dbReference>
<comment type="caution">
    <text evidence="10">The sequence shown here is derived from an EMBL/GenBank/DDBJ whole genome shotgun (WGS) entry which is preliminary data.</text>
</comment>
<dbReference type="Proteomes" id="UP001244011">
    <property type="component" value="Unassembled WGS sequence"/>
</dbReference>
<feature type="compositionally biased region" description="Polar residues" evidence="7">
    <location>
        <begin position="28"/>
        <end position="37"/>
    </location>
</feature>
<feature type="transmembrane region" description="Helical" evidence="8">
    <location>
        <begin position="377"/>
        <end position="398"/>
    </location>
</feature>
<feature type="transmembrane region" description="Helical" evidence="8">
    <location>
        <begin position="242"/>
        <end position="262"/>
    </location>
</feature>
<dbReference type="RefSeq" id="XP_060281894.1">
    <property type="nucleotide sequence ID" value="XM_060431612.1"/>
</dbReference>
<dbReference type="InterPro" id="IPR020846">
    <property type="entry name" value="MFS_dom"/>
</dbReference>
<feature type="transmembrane region" description="Helical" evidence="8">
    <location>
        <begin position="451"/>
        <end position="474"/>
    </location>
</feature>
<feature type="transmembrane region" description="Helical" evidence="8">
    <location>
        <begin position="307"/>
        <end position="326"/>
    </location>
</feature>
<sequence>MEDAPANDDPTGTTETSPLLATGLISEPSVQKRSNGTFADPEGPASEGDGEILAHPDGPVGREGLPAVAAKLPILIPAIGIGVGPPLKRPSQPMVFLCALDQLLAVATYAKIGSDLNALNSTSWIATAYFLTLTSCQPLYGKLSDIFGRKECLLFAYAVFGVGCLGCGLAQDMTQLVVARAVAGVGGGGMNSVVSILLTDIVPLADRGIWQGYINIIFAAGTSTGAPLGGLLADSVGWRWSFIGQVPLCLAAFVAVHLVLYLPDRDHSHWREKLARVDFLGACVLVSAVLCLLLGLDSGSNRGWDHVSTAAPLAAGAVLSAAFVLVEVRVASHPFAPGHVIFDRSLFAAFACNFFGMAGQMPIIFTLPLLYQAADGVSAAHAGTLLIPGSIFGVAASLGAGAAMKRTGRYYWLTVASTGVLLLSVLPMSLFAGGLGGDGDGTNAAGTTAGLALAATGAGSLVTTTLIALISNAAPADAAVVIACSYLFRSLGSSVGISAGSAVLQQVLRARLAAGLGGGDDAARRVEERVRESLDCIGELEPAVARVVRRCYQDAVVAVFVACSAFLIPAFVSAFFVRERGLQRRRG</sequence>
<dbReference type="GeneID" id="85314799"/>
<evidence type="ECO:0000256" key="6">
    <source>
        <dbReference type="ARBA" id="ARBA00023136"/>
    </source>
</evidence>
<dbReference type="InterPro" id="IPR011701">
    <property type="entry name" value="MFS"/>
</dbReference>
<comment type="similarity">
    <text evidence="2">Belongs to the major facilitator superfamily.</text>
</comment>
<dbReference type="GO" id="GO:0012505">
    <property type="term" value="C:endomembrane system"/>
    <property type="evidence" value="ECO:0007669"/>
    <property type="project" value="UniProtKB-SubCell"/>
</dbReference>
<feature type="transmembrane region" description="Helical" evidence="8">
    <location>
        <begin position="274"/>
        <end position="295"/>
    </location>
</feature>
<evidence type="ECO:0000256" key="5">
    <source>
        <dbReference type="ARBA" id="ARBA00022989"/>
    </source>
</evidence>
<evidence type="ECO:0000259" key="9">
    <source>
        <dbReference type="PROSITE" id="PS50850"/>
    </source>
</evidence>
<feature type="domain" description="Major facilitator superfamily (MFS) profile" evidence="9">
    <location>
        <begin position="66"/>
        <end position="581"/>
    </location>
</feature>
<evidence type="ECO:0000256" key="1">
    <source>
        <dbReference type="ARBA" id="ARBA00004127"/>
    </source>
</evidence>
<proteinExistence type="inferred from homology"/>
<name>A0AAJ0C0Y9_9PEZI</name>
<feature type="transmembrane region" description="Helical" evidence="8">
    <location>
        <begin position="346"/>
        <end position="371"/>
    </location>
</feature>
<dbReference type="Gene3D" id="1.20.1250.20">
    <property type="entry name" value="MFS general substrate transporter like domains"/>
    <property type="match status" value="1"/>
</dbReference>
<evidence type="ECO:0000256" key="7">
    <source>
        <dbReference type="SAM" id="MobiDB-lite"/>
    </source>
</evidence>
<evidence type="ECO:0000313" key="10">
    <source>
        <dbReference type="EMBL" id="KAK1765681.1"/>
    </source>
</evidence>
<protein>
    <submittedName>
        <fullName evidence="10">Mfs multidrug transporter protein</fullName>
    </submittedName>
</protein>
<keyword evidence="3" id="KW-0813">Transport</keyword>
<feature type="transmembrane region" description="Helical" evidence="8">
    <location>
        <begin position="210"/>
        <end position="230"/>
    </location>
</feature>
<organism evidence="10 11">
    <name type="scientific">Phialemonium atrogriseum</name>
    <dbReference type="NCBI Taxonomy" id="1093897"/>
    <lineage>
        <taxon>Eukaryota</taxon>
        <taxon>Fungi</taxon>
        <taxon>Dikarya</taxon>
        <taxon>Ascomycota</taxon>
        <taxon>Pezizomycotina</taxon>
        <taxon>Sordariomycetes</taxon>
        <taxon>Sordariomycetidae</taxon>
        <taxon>Cephalothecales</taxon>
        <taxon>Cephalothecaceae</taxon>
        <taxon>Phialemonium</taxon>
    </lineage>
</organism>
<comment type="subcellular location">
    <subcellularLocation>
        <location evidence="1">Endomembrane system</location>
        <topology evidence="1">Multi-pass membrane protein</topology>
    </subcellularLocation>
</comment>
<gene>
    <name evidence="10" type="ORF">QBC33DRAFT_590392</name>
</gene>
<feature type="transmembrane region" description="Helical" evidence="8">
    <location>
        <begin position="177"/>
        <end position="198"/>
    </location>
</feature>
<keyword evidence="6 8" id="KW-0472">Membrane</keyword>
<evidence type="ECO:0000256" key="8">
    <source>
        <dbReference type="SAM" id="Phobius"/>
    </source>
</evidence>
<feature type="transmembrane region" description="Helical" evidence="8">
    <location>
        <begin position="410"/>
        <end position="431"/>
    </location>
</feature>
<keyword evidence="5 8" id="KW-1133">Transmembrane helix</keyword>
<dbReference type="Pfam" id="PF07690">
    <property type="entry name" value="MFS_1"/>
    <property type="match status" value="1"/>
</dbReference>
<dbReference type="PROSITE" id="PS50850">
    <property type="entry name" value="MFS"/>
    <property type="match status" value="1"/>
</dbReference>
<dbReference type="InterPro" id="IPR036259">
    <property type="entry name" value="MFS_trans_sf"/>
</dbReference>
<keyword evidence="11" id="KW-1185">Reference proteome</keyword>
<evidence type="ECO:0000313" key="11">
    <source>
        <dbReference type="Proteomes" id="UP001244011"/>
    </source>
</evidence>
<dbReference type="GO" id="GO:0015174">
    <property type="term" value="F:basic amino acid transmembrane transporter activity"/>
    <property type="evidence" value="ECO:0007669"/>
    <property type="project" value="TreeGrafter"/>
</dbReference>
<dbReference type="PANTHER" id="PTHR23501">
    <property type="entry name" value="MAJOR FACILITATOR SUPERFAMILY"/>
    <property type="match status" value="1"/>
</dbReference>
<evidence type="ECO:0000256" key="2">
    <source>
        <dbReference type="ARBA" id="ARBA00008335"/>
    </source>
</evidence>
<dbReference type="Gene3D" id="1.20.1720.10">
    <property type="entry name" value="Multidrug resistance protein D"/>
    <property type="match status" value="1"/>
</dbReference>
<accession>A0AAJ0C0Y9</accession>
<feature type="transmembrane region" description="Helical" evidence="8">
    <location>
        <begin position="555"/>
        <end position="577"/>
    </location>
</feature>
<dbReference type="FunFam" id="1.20.1720.10:FF:000013">
    <property type="entry name" value="Related to multidrug resistance proteins"/>
    <property type="match status" value="1"/>
</dbReference>
<evidence type="ECO:0000256" key="3">
    <source>
        <dbReference type="ARBA" id="ARBA00022448"/>
    </source>
</evidence>
<dbReference type="AlphaFoldDB" id="A0AAJ0C0Y9"/>
<dbReference type="GO" id="GO:0046943">
    <property type="term" value="F:carboxylic acid transmembrane transporter activity"/>
    <property type="evidence" value="ECO:0007669"/>
    <property type="project" value="UniProtKB-ARBA"/>
</dbReference>
<feature type="transmembrane region" description="Helical" evidence="8">
    <location>
        <begin position="152"/>
        <end position="171"/>
    </location>
</feature>
<dbReference type="SUPFAM" id="SSF103473">
    <property type="entry name" value="MFS general substrate transporter"/>
    <property type="match status" value="1"/>
</dbReference>